<feature type="transmembrane region" description="Helical" evidence="5">
    <location>
        <begin position="221"/>
        <end position="244"/>
    </location>
</feature>
<feature type="transmembrane region" description="Helical" evidence="5">
    <location>
        <begin position="106"/>
        <end position="131"/>
    </location>
</feature>
<feature type="transmembrane region" description="Helical" evidence="5">
    <location>
        <begin position="173"/>
        <end position="191"/>
    </location>
</feature>
<keyword evidence="2 5" id="KW-0812">Transmembrane</keyword>
<feature type="transmembrane region" description="Helical" evidence="5">
    <location>
        <begin position="311"/>
        <end position="332"/>
    </location>
</feature>
<name>A0A075GMJ9_9ARCH</name>
<organism evidence="7">
    <name type="scientific">uncultured marine thaumarchaeote KM3_15_F02</name>
    <dbReference type="NCBI Taxonomy" id="1456029"/>
    <lineage>
        <taxon>Archaea</taxon>
        <taxon>Nitrososphaerota</taxon>
        <taxon>environmental samples</taxon>
    </lineage>
</organism>
<dbReference type="GO" id="GO:0005886">
    <property type="term" value="C:plasma membrane"/>
    <property type="evidence" value="ECO:0007669"/>
    <property type="project" value="TreeGrafter"/>
</dbReference>
<dbReference type="InterPro" id="IPR011701">
    <property type="entry name" value="MFS"/>
</dbReference>
<gene>
    <name evidence="7" type="primary">mucK</name>
</gene>
<dbReference type="InterPro" id="IPR005829">
    <property type="entry name" value="Sugar_transporter_CS"/>
</dbReference>
<sequence length="398" mass="42116">MSNPSQQNLPGLASTRQLQGLLAVGHLANDWSPAAIWLLAPAIGLAFDLQPSQIGLLITLHSFGAALAYLPAGILSDRVQRPGKLLLFTFWWVGLGYFLASFAQNFWILATVLSIAGMGDAAWHPIATGVLARRFPTRKGLALGIHAVGGTLAEVFSPLVIGILLSVMEWRSALQLSILPPLIMGVLFYRFRNAIPISTTSSISKVDLVSLLRSWTTRKGLALITAITTYNMALIALMTISPLFVQRELGYSTSEAGLFFALAMLVGAAGQPLVGRWSDRIGRRRVFICGLTIAGACALLATGFPHQGWTAGVLIAAMATLVFVRSSVLAMAVDYSGQREATTLGFIFALMDGVGALGAVTAGLVGDFELHYAFSLAAGFSLISIGITAITLSGTSAH</sequence>
<dbReference type="PROSITE" id="PS50850">
    <property type="entry name" value="MFS"/>
    <property type="match status" value="1"/>
</dbReference>
<protein>
    <submittedName>
        <fullName evidence="7">Major facilitator superfamily permease (MucK)</fullName>
    </submittedName>
</protein>
<dbReference type="Gene3D" id="1.20.1250.20">
    <property type="entry name" value="MFS general substrate transporter like domains"/>
    <property type="match status" value="2"/>
</dbReference>
<proteinExistence type="predicted"/>
<feature type="transmembrane region" description="Helical" evidence="5">
    <location>
        <begin position="143"/>
        <end position="167"/>
    </location>
</feature>
<accession>A0A075GMJ9</accession>
<feature type="transmembrane region" description="Helical" evidence="5">
    <location>
        <begin position="344"/>
        <end position="366"/>
    </location>
</feature>
<feature type="transmembrane region" description="Helical" evidence="5">
    <location>
        <begin position="286"/>
        <end position="305"/>
    </location>
</feature>
<evidence type="ECO:0000256" key="4">
    <source>
        <dbReference type="ARBA" id="ARBA00023136"/>
    </source>
</evidence>
<dbReference type="GO" id="GO:0022857">
    <property type="term" value="F:transmembrane transporter activity"/>
    <property type="evidence" value="ECO:0007669"/>
    <property type="project" value="InterPro"/>
</dbReference>
<keyword evidence="4 5" id="KW-0472">Membrane</keyword>
<feature type="transmembrane region" description="Helical" evidence="5">
    <location>
        <begin position="53"/>
        <end position="72"/>
    </location>
</feature>
<evidence type="ECO:0000256" key="2">
    <source>
        <dbReference type="ARBA" id="ARBA00022692"/>
    </source>
</evidence>
<feature type="transmembrane region" description="Helical" evidence="5">
    <location>
        <begin position="84"/>
        <end position="100"/>
    </location>
</feature>
<feature type="domain" description="Major facilitator superfamily (MFS) profile" evidence="6">
    <location>
        <begin position="18"/>
        <end position="396"/>
    </location>
</feature>
<keyword evidence="3 5" id="KW-1133">Transmembrane helix</keyword>
<feature type="transmembrane region" description="Helical" evidence="5">
    <location>
        <begin position="372"/>
        <end position="392"/>
    </location>
</feature>
<evidence type="ECO:0000256" key="3">
    <source>
        <dbReference type="ARBA" id="ARBA00022989"/>
    </source>
</evidence>
<feature type="transmembrane region" description="Helical" evidence="5">
    <location>
        <begin position="256"/>
        <end position="274"/>
    </location>
</feature>
<dbReference type="SUPFAM" id="SSF103473">
    <property type="entry name" value="MFS general substrate transporter"/>
    <property type="match status" value="1"/>
</dbReference>
<dbReference type="Pfam" id="PF07690">
    <property type="entry name" value="MFS_1"/>
    <property type="match status" value="1"/>
</dbReference>
<dbReference type="AlphaFoldDB" id="A0A075GMJ9"/>
<evidence type="ECO:0000259" key="6">
    <source>
        <dbReference type="PROSITE" id="PS50850"/>
    </source>
</evidence>
<dbReference type="PANTHER" id="PTHR43129:SF1">
    <property type="entry name" value="FOSMIDOMYCIN RESISTANCE PROTEIN"/>
    <property type="match status" value="1"/>
</dbReference>
<dbReference type="PANTHER" id="PTHR43129">
    <property type="entry name" value="FOSMIDOMYCIN RESISTANCE PROTEIN"/>
    <property type="match status" value="1"/>
</dbReference>
<dbReference type="PROSITE" id="PS00216">
    <property type="entry name" value="SUGAR_TRANSPORT_1"/>
    <property type="match status" value="1"/>
</dbReference>
<dbReference type="EMBL" id="KF900665">
    <property type="protein sequence ID" value="AIF02958.1"/>
    <property type="molecule type" value="Genomic_DNA"/>
</dbReference>
<dbReference type="InterPro" id="IPR036259">
    <property type="entry name" value="MFS_trans_sf"/>
</dbReference>
<evidence type="ECO:0000256" key="1">
    <source>
        <dbReference type="ARBA" id="ARBA00004141"/>
    </source>
</evidence>
<evidence type="ECO:0000313" key="7">
    <source>
        <dbReference type="EMBL" id="AIF02958.1"/>
    </source>
</evidence>
<reference evidence="7" key="1">
    <citation type="journal article" date="2014" name="Genome Biol. Evol.">
        <title>Pangenome evidence for extensive interdomain horizontal transfer affecting lineage core and shell genes in uncultured planktonic thaumarchaeota and euryarchaeota.</title>
        <authorList>
            <person name="Deschamps P."/>
            <person name="Zivanovic Y."/>
            <person name="Moreira D."/>
            <person name="Rodriguez-Valera F."/>
            <person name="Lopez-Garcia P."/>
        </authorList>
    </citation>
    <scope>NUCLEOTIDE SEQUENCE</scope>
</reference>
<comment type="subcellular location">
    <subcellularLocation>
        <location evidence="1">Membrane</location>
        <topology evidence="1">Multi-pass membrane protein</topology>
    </subcellularLocation>
</comment>
<dbReference type="InterPro" id="IPR020846">
    <property type="entry name" value="MFS_dom"/>
</dbReference>
<evidence type="ECO:0000256" key="5">
    <source>
        <dbReference type="SAM" id="Phobius"/>
    </source>
</evidence>